<evidence type="ECO:0000313" key="3">
    <source>
        <dbReference type="Proteomes" id="UP000777438"/>
    </source>
</evidence>
<feature type="compositionally biased region" description="Gly residues" evidence="1">
    <location>
        <begin position="11"/>
        <end position="20"/>
    </location>
</feature>
<organism evidence="2 3">
    <name type="scientific">Thelonectria olida</name>
    <dbReference type="NCBI Taxonomy" id="1576542"/>
    <lineage>
        <taxon>Eukaryota</taxon>
        <taxon>Fungi</taxon>
        <taxon>Dikarya</taxon>
        <taxon>Ascomycota</taxon>
        <taxon>Pezizomycotina</taxon>
        <taxon>Sordariomycetes</taxon>
        <taxon>Hypocreomycetidae</taxon>
        <taxon>Hypocreales</taxon>
        <taxon>Nectriaceae</taxon>
        <taxon>Thelonectria</taxon>
    </lineage>
</organism>
<evidence type="ECO:0000313" key="2">
    <source>
        <dbReference type="EMBL" id="KAH6891158.1"/>
    </source>
</evidence>
<dbReference type="AlphaFoldDB" id="A0A9P9AN06"/>
<dbReference type="EMBL" id="JAGPYM010000008">
    <property type="protein sequence ID" value="KAH6891158.1"/>
    <property type="molecule type" value="Genomic_DNA"/>
</dbReference>
<accession>A0A9P9AN06</accession>
<comment type="caution">
    <text evidence="2">The sequence shown here is derived from an EMBL/GenBank/DDBJ whole genome shotgun (WGS) entry which is preliminary data.</text>
</comment>
<gene>
    <name evidence="2" type="ORF">B0T10DRAFT_484569</name>
</gene>
<dbReference type="Proteomes" id="UP000777438">
    <property type="component" value="Unassembled WGS sequence"/>
</dbReference>
<sequence>MMCRGDEGGDGDGGGGGGGFRMPTDENDEWYCLREASPPEILPVGAHSRPLPSNGILFCHFHCHFHCHCRRLLHGIAAARFGSGLTLVALRIGCRRPYATTVHQLASVIANLVSRLLGWPTNDLTAKEGRDFLAEAEAGLGWLHHFERQQASGSLLDQRRRLMGSQRRRSPLFFFRPGPWPELGPSLGWLWGGPWIFAAFFGNGLDEDAW</sequence>
<name>A0A9P9AN06_9HYPO</name>
<keyword evidence="3" id="KW-1185">Reference proteome</keyword>
<proteinExistence type="predicted"/>
<evidence type="ECO:0000256" key="1">
    <source>
        <dbReference type="SAM" id="MobiDB-lite"/>
    </source>
</evidence>
<protein>
    <submittedName>
        <fullName evidence="2">Uncharacterized protein</fullName>
    </submittedName>
</protein>
<reference evidence="2 3" key="1">
    <citation type="journal article" date="2021" name="Nat. Commun.">
        <title>Genetic determinants of endophytism in the Arabidopsis root mycobiome.</title>
        <authorList>
            <person name="Mesny F."/>
            <person name="Miyauchi S."/>
            <person name="Thiergart T."/>
            <person name="Pickel B."/>
            <person name="Atanasova L."/>
            <person name="Karlsson M."/>
            <person name="Huettel B."/>
            <person name="Barry K.W."/>
            <person name="Haridas S."/>
            <person name="Chen C."/>
            <person name="Bauer D."/>
            <person name="Andreopoulos W."/>
            <person name="Pangilinan J."/>
            <person name="LaButti K."/>
            <person name="Riley R."/>
            <person name="Lipzen A."/>
            <person name="Clum A."/>
            <person name="Drula E."/>
            <person name="Henrissat B."/>
            <person name="Kohler A."/>
            <person name="Grigoriev I.V."/>
            <person name="Martin F.M."/>
            <person name="Hacquard S."/>
        </authorList>
    </citation>
    <scope>NUCLEOTIDE SEQUENCE [LARGE SCALE GENOMIC DNA]</scope>
    <source>
        <strain evidence="2 3">MPI-CAGE-CH-0241</strain>
    </source>
</reference>
<feature type="region of interest" description="Disordered" evidence="1">
    <location>
        <begin position="1"/>
        <end position="20"/>
    </location>
</feature>